<evidence type="ECO:0000313" key="9">
    <source>
        <dbReference type="EMBL" id="CAD0106531.1"/>
    </source>
</evidence>
<gene>
    <name evidence="9" type="ORF">AWRI4620_LOCUS786</name>
</gene>
<evidence type="ECO:0000256" key="4">
    <source>
        <dbReference type="ARBA" id="ARBA00022679"/>
    </source>
</evidence>
<evidence type="ECO:0000256" key="2">
    <source>
        <dbReference type="ARBA" id="ARBA00013836"/>
    </source>
</evidence>
<keyword evidence="5" id="KW-0949">S-adenosyl-L-methionine</keyword>
<keyword evidence="6" id="KW-0694">RNA-binding</keyword>
<name>A0A9N8PPV6_9PEZI</name>
<keyword evidence="10" id="KW-1185">Reference proteome</keyword>
<feature type="compositionally biased region" description="Basic and acidic residues" evidence="8">
    <location>
        <begin position="46"/>
        <end position="58"/>
    </location>
</feature>
<feature type="compositionally biased region" description="Basic residues" evidence="8">
    <location>
        <begin position="70"/>
        <end position="81"/>
    </location>
</feature>
<dbReference type="OrthoDB" id="16079at2759"/>
<reference evidence="9" key="1">
    <citation type="submission" date="2020-06" db="EMBL/GenBank/DDBJ databases">
        <authorList>
            <person name="Onetto C."/>
        </authorList>
    </citation>
    <scope>NUCLEOTIDE SEQUENCE</scope>
</reference>
<dbReference type="AlphaFoldDB" id="A0A9N8PPV6"/>
<dbReference type="GO" id="GO:0003723">
    <property type="term" value="F:RNA binding"/>
    <property type="evidence" value="ECO:0007669"/>
    <property type="project" value="UniProtKB-KW"/>
</dbReference>
<evidence type="ECO:0000256" key="1">
    <source>
        <dbReference type="ARBA" id="ARBA00004173"/>
    </source>
</evidence>
<dbReference type="GO" id="GO:0034245">
    <property type="term" value="C:mitochondrial DNA-directed RNA polymerase complex"/>
    <property type="evidence" value="ECO:0007669"/>
    <property type="project" value="TreeGrafter"/>
</dbReference>
<evidence type="ECO:0000313" key="10">
    <source>
        <dbReference type="Proteomes" id="UP000745764"/>
    </source>
</evidence>
<dbReference type="InterPro" id="IPR001737">
    <property type="entry name" value="KsgA/Erm"/>
</dbReference>
<dbReference type="GO" id="GO:0032259">
    <property type="term" value="P:methylation"/>
    <property type="evidence" value="ECO:0007669"/>
    <property type="project" value="UniProtKB-KW"/>
</dbReference>
<sequence>MPPPLSQAARIASRIASAARTAEKAATQVNKGELAAALSQLKKAKKSAETNDAVKRTTEPLTKVTELPKKTARPPKRASRVAKKEGPKQEAAPSADNLPAQEKDVSETARYKALTSYRNSYTYYTHQDYPLGSTLNNVFAEGRSLGPSGASRDKFPNNVDVVSDSLCDQIIHHLGHDLDKHQGCDIIDIHPGACLWSQKIHERLKPRRHLLLEPEERYLDPFIKPLLDQKDSAYRHTSLSGAAPKGYFETYDKIFNGHLLPERDPLPDHDPRLRKPNHSLLVIGNLVRRYSEHRLGNNAVPFPSLILHHMAEAAQSNVMFQRYGLVRMILWVPDDLRSTILPDTMLFRSAYSVNQESVFEIAEVVGSDRSQLARTDLNKKNLHHQRQDQLDVWSARRVLDRMQSKDMSIPEHRRPELHQKALDTDDESLIDYNPIRLPKDRSLEETVADHEEQLKKLLELAAIPKLKRKHMKLPTPRFKLTSTSQEYLKLADQTACRLFVDVWGVQIALEREYREAEIERPEEVSEGLKSRIVAASDSLTSAYHKLFSLDMTRQINVLLDELFALCRPNPMMEWDRRPYEPMTAVDEEFYPRFPMRLIDLKPRPETLADDLMNATEANHVRRGLLKALFTHPAAPLIESVERLGPGARDIMGPEFSDPLLGGRMDPKLLLTKDITREQLTALTKAYIEWPFRPLGSEALEANEIEVV</sequence>
<feature type="region of interest" description="Disordered" evidence="8">
    <location>
        <begin position="43"/>
        <end position="106"/>
    </location>
</feature>
<organism evidence="9 10">
    <name type="scientific">Aureobasidium uvarum</name>
    <dbReference type="NCBI Taxonomy" id="2773716"/>
    <lineage>
        <taxon>Eukaryota</taxon>
        <taxon>Fungi</taxon>
        <taxon>Dikarya</taxon>
        <taxon>Ascomycota</taxon>
        <taxon>Pezizomycotina</taxon>
        <taxon>Dothideomycetes</taxon>
        <taxon>Dothideomycetidae</taxon>
        <taxon>Dothideales</taxon>
        <taxon>Saccotheciaceae</taxon>
        <taxon>Aureobasidium</taxon>
    </lineage>
</organism>
<dbReference type="Gene3D" id="3.40.50.150">
    <property type="entry name" value="Vaccinia Virus protein VP39"/>
    <property type="match status" value="1"/>
</dbReference>
<evidence type="ECO:0000256" key="5">
    <source>
        <dbReference type="ARBA" id="ARBA00022691"/>
    </source>
</evidence>
<accession>A0A9N8PPV6</accession>
<evidence type="ECO:0000256" key="3">
    <source>
        <dbReference type="ARBA" id="ARBA00022603"/>
    </source>
</evidence>
<keyword evidence="4" id="KW-0808">Transferase</keyword>
<dbReference type="PANTHER" id="PTHR11727">
    <property type="entry name" value="DIMETHYLADENOSINE TRANSFERASE"/>
    <property type="match status" value="1"/>
</dbReference>
<dbReference type="Proteomes" id="UP000745764">
    <property type="component" value="Unassembled WGS sequence"/>
</dbReference>
<dbReference type="GO" id="GO:0034246">
    <property type="term" value="F:mitochondrial transcription factor activity"/>
    <property type="evidence" value="ECO:0007669"/>
    <property type="project" value="TreeGrafter"/>
</dbReference>
<comment type="function">
    <text evidence="7">Mitochondrial transcription factor that confers selective promoter recognition on the core subunit of the yeast mitochondrial RNA polymerase. Interacts with DNA in a non-specific manner.</text>
</comment>
<dbReference type="GO" id="GO:0008168">
    <property type="term" value="F:methyltransferase activity"/>
    <property type="evidence" value="ECO:0007669"/>
    <property type="project" value="UniProtKB-KW"/>
</dbReference>
<keyword evidence="3" id="KW-0489">Methyltransferase</keyword>
<evidence type="ECO:0000256" key="7">
    <source>
        <dbReference type="ARBA" id="ARBA00024915"/>
    </source>
</evidence>
<dbReference type="InterPro" id="IPR023165">
    <property type="entry name" value="rRNA_Ade_diMease-like_C"/>
</dbReference>
<evidence type="ECO:0000256" key="8">
    <source>
        <dbReference type="SAM" id="MobiDB-lite"/>
    </source>
</evidence>
<dbReference type="Gene3D" id="1.10.8.100">
    <property type="entry name" value="Ribosomal RNA adenine dimethylase-like, domain 2"/>
    <property type="match status" value="1"/>
</dbReference>
<dbReference type="PANTHER" id="PTHR11727:SF17">
    <property type="entry name" value="DIMETHYLADENOSINE TRANSFERASE 1, MITOCHONDRIAL"/>
    <property type="match status" value="1"/>
</dbReference>
<dbReference type="EMBL" id="CAINUL010000001">
    <property type="protein sequence ID" value="CAD0106531.1"/>
    <property type="molecule type" value="Genomic_DNA"/>
</dbReference>
<comment type="caution">
    <text evidence="9">The sequence shown here is derived from an EMBL/GenBank/DDBJ whole genome shotgun (WGS) entry which is preliminary data.</text>
</comment>
<evidence type="ECO:0000256" key="6">
    <source>
        <dbReference type="ARBA" id="ARBA00022884"/>
    </source>
</evidence>
<protein>
    <recommendedName>
        <fullName evidence="2">Mitochondrial transcription factor 1</fullName>
    </recommendedName>
</protein>
<proteinExistence type="predicted"/>
<dbReference type="InterPro" id="IPR029063">
    <property type="entry name" value="SAM-dependent_MTases_sf"/>
</dbReference>
<comment type="subcellular location">
    <subcellularLocation>
        <location evidence="1">Mitochondrion</location>
    </subcellularLocation>
</comment>
<dbReference type="GO" id="GO:0006391">
    <property type="term" value="P:transcription initiation at mitochondrial promoter"/>
    <property type="evidence" value="ECO:0007669"/>
    <property type="project" value="TreeGrafter"/>
</dbReference>
<dbReference type="GO" id="GO:0005759">
    <property type="term" value="C:mitochondrial matrix"/>
    <property type="evidence" value="ECO:0007669"/>
    <property type="project" value="TreeGrafter"/>
</dbReference>